<sequence length="47" mass="5190">MCLELGIIAHLEATGQLQDRLSLVLSLVHGEDITKNSELNNKAIKFL</sequence>
<dbReference type="EMBL" id="ACKS01000015">
    <property type="protein sequence ID" value="EFA45313.1"/>
    <property type="molecule type" value="Genomic_DNA"/>
</dbReference>
<name>D1PTF3_9BACT</name>
<proteinExistence type="predicted"/>
<protein>
    <submittedName>
        <fullName evidence="1">Uncharacterized protein</fullName>
    </submittedName>
</protein>
<dbReference type="HOGENOM" id="CLU_3171535_0_0_10"/>
<organism evidence="1 2">
    <name type="scientific">Hallella bergensis DSM 17361</name>
    <dbReference type="NCBI Taxonomy" id="585502"/>
    <lineage>
        <taxon>Bacteria</taxon>
        <taxon>Pseudomonadati</taxon>
        <taxon>Bacteroidota</taxon>
        <taxon>Bacteroidia</taxon>
        <taxon>Bacteroidales</taxon>
        <taxon>Prevotellaceae</taxon>
        <taxon>Hallella</taxon>
    </lineage>
</organism>
<evidence type="ECO:0000313" key="1">
    <source>
        <dbReference type="EMBL" id="EFA45313.1"/>
    </source>
</evidence>
<comment type="caution">
    <text evidence="1">The sequence shown here is derived from an EMBL/GenBank/DDBJ whole genome shotgun (WGS) entry which is preliminary data.</text>
</comment>
<reference evidence="1 2" key="1">
    <citation type="submission" date="2009-10" db="EMBL/GenBank/DDBJ databases">
        <authorList>
            <person name="Qin X."/>
            <person name="Bachman B."/>
            <person name="Battles P."/>
            <person name="Bell A."/>
            <person name="Bess C."/>
            <person name="Bickham C."/>
            <person name="Chaboub L."/>
            <person name="Chen D."/>
            <person name="Coyle M."/>
            <person name="Deiros D.R."/>
            <person name="Dinh H."/>
            <person name="Forbes L."/>
            <person name="Fowler G."/>
            <person name="Francisco L."/>
            <person name="Fu Q."/>
            <person name="Gubbala S."/>
            <person name="Hale W."/>
            <person name="Han Y."/>
            <person name="Hemphill L."/>
            <person name="Highlander S.K."/>
            <person name="Hirani K."/>
            <person name="Hogues M."/>
            <person name="Jackson L."/>
            <person name="Jakkamsetti A."/>
            <person name="Javaid M."/>
            <person name="Jiang H."/>
            <person name="Korchina V."/>
            <person name="Kovar C."/>
            <person name="Lara F."/>
            <person name="Lee S."/>
            <person name="Mata R."/>
            <person name="Mathew T."/>
            <person name="Moen C."/>
            <person name="Morales K."/>
            <person name="Munidasa M."/>
            <person name="Nazareth L."/>
            <person name="Ngo R."/>
            <person name="Nguyen L."/>
            <person name="Okwuonu G."/>
            <person name="Ongeri F."/>
            <person name="Patil S."/>
            <person name="Petrosino J."/>
            <person name="Pham C."/>
            <person name="Pham P."/>
            <person name="Pu L.-L."/>
            <person name="Puazo M."/>
            <person name="Raj R."/>
            <person name="Reid J."/>
            <person name="Rouhana J."/>
            <person name="Saada N."/>
            <person name="Shang Y."/>
            <person name="Simmons D."/>
            <person name="Thornton R."/>
            <person name="Warren J."/>
            <person name="Weissenberger G."/>
            <person name="Zhang J."/>
            <person name="Zhang L."/>
            <person name="Zhou C."/>
            <person name="Zhu D."/>
            <person name="Muzny D."/>
            <person name="Worley K."/>
            <person name="Gibbs R."/>
        </authorList>
    </citation>
    <scope>NUCLEOTIDE SEQUENCE [LARGE SCALE GENOMIC DNA]</scope>
    <source>
        <strain evidence="1 2">DSM 17361</strain>
    </source>
</reference>
<accession>D1PTF3</accession>
<evidence type="ECO:0000313" key="2">
    <source>
        <dbReference type="Proteomes" id="UP000003160"/>
    </source>
</evidence>
<dbReference type="Proteomes" id="UP000003160">
    <property type="component" value="Unassembled WGS sequence"/>
</dbReference>
<keyword evidence="2" id="KW-1185">Reference proteome</keyword>
<dbReference type="AlphaFoldDB" id="D1PTF3"/>
<gene>
    <name evidence="1" type="ORF">HMPREF0645_0238</name>
</gene>